<protein>
    <submittedName>
        <fullName evidence="6">GMC oxidoreductase</fullName>
    </submittedName>
</protein>
<evidence type="ECO:0000313" key="7">
    <source>
        <dbReference type="Proteomes" id="UP001302602"/>
    </source>
</evidence>
<reference evidence="6" key="1">
    <citation type="journal article" date="2023" name="Mol. Phylogenet. Evol.">
        <title>Genome-scale phylogeny and comparative genomics of the fungal order Sordariales.</title>
        <authorList>
            <person name="Hensen N."/>
            <person name="Bonometti L."/>
            <person name="Westerberg I."/>
            <person name="Brannstrom I.O."/>
            <person name="Guillou S."/>
            <person name="Cros-Aarteil S."/>
            <person name="Calhoun S."/>
            <person name="Haridas S."/>
            <person name="Kuo A."/>
            <person name="Mondo S."/>
            <person name="Pangilinan J."/>
            <person name="Riley R."/>
            <person name="LaButti K."/>
            <person name="Andreopoulos B."/>
            <person name="Lipzen A."/>
            <person name="Chen C."/>
            <person name="Yan M."/>
            <person name="Daum C."/>
            <person name="Ng V."/>
            <person name="Clum A."/>
            <person name="Steindorff A."/>
            <person name="Ohm R.A."/>
            <person name="Martin F."/>
            <person name="Silar P."/>
            <person name="Natvig D.O."/>
            <person name="Lalanne C."/>
            <person name="Gautier V."/>
            <person name="Ament-Velasquez S.L."/>
            <person name="Kruys A."/>
            <person name="Hutchinson M.I."/>
            <person name="Powell A.J."/>
            <person name="Barry K."/>
            <person name="Miller A.N."/>
            <person name="Grigoriev I.V."/>
            <person name="Debuchy R."/>
            <person name="Gladieux P."/>
            <person name="Hiltunen Thoren M."/>
            <person name="Johannesson H."/>
        </authorList>
    </citation>
    <scope>NUCLEOTIDE SEQUENCE</scope>
    <source>
        <strain evidence="6">CBS 731.68</strain>
    </source>
</reference>
<evidence type="ECO:0000256" key="2">
    <source>
        <dbReference type="PIRSR" id="PIRSR000137-2"/>
    </source>
</evidence>
<reference evidence="6" key="2">
    <citation type="submission" date="2023-05" db="EMBL/GenBank/DDBJ databases">
        <authorList>
            <consortium name="Lawrence Berkeley National Laboratory"/>
            <person name="Steindorff A."/>
            <person name="Hensen N."/>
            <person name="Bonometti L."/>
            <person name="Westerberg I."/>
            <person name="Brannstrom I.O."/>
            <person name="Guillou S."/>
            <person name="Cros-Aarteil S."/>
            <person name="Calhoun S."/>
            <person name="Haridas S."/>
            <person name="Kuo A."/>
            <person name="Mondo S."/>
            <person name="Pangilinan J."/>
            <person name="Riley R."/>
            <person name="Labutti K."/>
            <person name="Andreopoulos B."/>
            <person name="Lipzen A."/>
            <person name="Chen C."/>
            <person name="Yanf M."/>
            <person name="Daum C."/>
            <person name="Ng V."/>
            <person name="Clum A."/>
            <person name="Ohm R."/>
            <person name="Martin F."/>
            <person name="Silar P."/>
            <person name="Natvig D."/>
            <person name="Lalanne C."/>
            <person name="Gautier V."/>
            <person name="Ament-Velasquez S.L."/>
            <person name="Kruys A."/>
            <person name="Hutchinson M.I."/>
            <person name="Powell A.J."/>
            <person name="Barry K."/>
            <person name="Miller A.N."/>
            <person name="Grigoriev I.V."/>
            <person name="Debuchy R."/>
            <person name="Gladieux P."/>
            <person name="Thoren M.H."/>
            <person name="Johannesson H."/>
        </authorList>
    </citation>
    <scope>NUCLEOTIDE SEQUENCE</scope>
    <source>
        <strain evidence="6">CBS 731.68</strain>
    </source>
</reference>
<comment type="similarity">
    <text evidence="1">Belongs to the GMC oxidoreductase family.</text>
</comment>
<dbReference type="PANTHER" id="PTHR11552">
    <property type="entry name" value="GLUCOSE-METHANOL-CHOLINE GMC OXIDOREDUCTASE"/>
    <property type="match status" value="1"/>
</dbReference>
<sequence length="633" mass="68215">MVALNKYTSIRFAGLVCLCAQWTAAQRVLRDPSAAKDAYDYIIAGGGLTGLVVANRLTEDPKTTVLVVEYGDLADSWNLSIPYYATALQDASLMFTTPSTPQRGLGGRTFNLPLGATVGGGSTVNGMAYLRGAKVDYDTWEKMGNRGWGWKEMSKYFKKSSTLNVPSPEIVDQLNYTYDKSSFGHGPVQALLPPWQWPDVYYLYKAWTEDMGYPLLNDSMSGNILGAAWRPISADGKNLTRSSARKAYYDPVQHRPNLQLLVNTYVAKVQIPAQGLSRAKGVDVFSRKDGSAKVSISARKEVILAAGGIHTPQILQLSGIGPRHLLDKLNIPVVEDLPGVGANFMDHPTLRGAQQVNQPNPINFSLLRNNASFFDAAWAEYMANRTGPLTAAGGNSGLTATLHNLTTNSDDTATNLIHTLITPANSTAYLPAHYRDKPTLVAGYAAQVSLLTSALQAGTNPLVDFLWSGNAPPGMAVVLQKPLSRGTVLINSTNPHPGLSPPLVDFNAFAHPFDARAMVLAFKLLRRVLLTSPSLRHLGVEELLPGEEAVGTDEEIEAALRGTLMSPHNAHPCGTAGMMPRELGGVVDERLKVYGVEGLRVVDASMLPVIVAANLQATMYAVAEKAADIIRGH</sequence>
<accession>A0AAN6U1P3</accession>
<gene>
    <name evidence="6" type="ORF">N657DRAFT_570860</name>
</gene>
<keyword evidence="2" id="KW-0285">Flavoprotein</keyword>
<evidence type="ECO:0000256" key="1">
    <source>
        <dbReference type="ARBA" id="ARBA00010790"/>
    </source>
</evidence>
<feature type="binding site" evidence="2">
    <location>
        <position position="266"/>
    </location>
    <ligand>
        <name>FAD</name>
        <dbReference type="ChEBI" id="CHEBI:57692"/>
    </ligand>
</feature>
<dbReference type="GO" id="GO:0016614">
    <property type="term" value="F:oxidoreductase activity, acting on CH-OH group of donors"/>
    <property type="evidence" value="ECO:0007669"/>
    <property type="project" value="InterPro"/>
</dbReference>
<proteinExistence type="inferred from homology"/>
<evidence type="ECO:0000313" key="6">
    <source>
        <dbReference type="EMBL" id="KAK4124798.1"/>
    </source>
</evidence>
<dbReference type="InterPro" id="IPR012132">
    <property type="entry name" value="GMC_OxRdtase"/>
</dbReference>
<dbReference type="Proteomes" id="UP001302602">
    <property type="component" value="Unassembled WGS sequence"/>
</dbReference>
<dbReference type="Gene3D" id="3.30.560.10">
    <property type="entry name" value="Glucose Oxidase, domain 3"/>
    <property type="match status" value="1"/>
</dbReference>
<dbReference type="PANTHER" id="PTHR11552:SF115">
    <property type="entry name" value="DEHYDROGENASE XPTC-RELATED"/>
    <property type="match status" value="1"/>
</dbReference>
<comment type="caution">
    <text evidence="6">The sequence shown here is derived from an EMBL/GenBank/DDBJ whole genome shotgun (WGS) entry which is preliminary data.</text>
</comment>
<dbReference type="InterPro" id="IPR000172">
    <property type="entry name" value="GMC_OxRdtase_N"/>
</dbReference>
<feature type="domain" description="Glucose-methanol-choline oxidoreductase N-terminal" evidence="4">
    <location>
        <begin position="39"/>
        <end position="348"/>
    </location>
</feature>
<dbReference type="RefSeq" id="XP_062648569.1">
    <property type="nucleotide sequence ID" value="XM_062788771.1"/>
</dbReference>
<evidence type="ECO:0000259" key="4">
    <source>
        <dbReference type="Pfam" id="PF00732"/>
    </source>
</evidence>
<dbReference type="SUPFAM" id="SSF54373">
    <property type="entry name" value="FAD-linked reductases, C-terminal domain"/>
    <property type="match status" value="1"/>
</dbReference>
<dbReference type="SUPFAM" id="SSF51905">
    <property type="entry name" value="FAD/NAD(P)-binding domain"/>
    <property type="match status" value="1"/>
</dbReference>
<dbReference type="AlphaFoldDB" id="A0AAN6U1P3"/>
<organism evidence="6 7">
    <name type="scientific">Parathielavia appendiculata</name>
    <dbReference type="NCBI Taxonomy" id="2587402"/>
    <lineage>
        <taxon>Eukaryota</taxon>
        <taxon>Fungi</taxon>
        <taxon>Dikarya</taxon>
        <taxon>Ascomycota</taxon>
        <taxon>Pezizomycotina</taxon>
        <taxon>Sordariomycetes</taxon>
        <taxon>Sordariomycetidae</taxon>
        <taxon>Sordariales</taxon>
        <taxon>Chaetomiaceae</taxon>
        <taxon>Parathielavia</taxon>
    </lineage>
</organism>
<keyword evidence="3" id="KW-0732">Signal</keyword>
<dbReference type="GeneID" id="87825541"/>
<dbReference type="Pfam" id="PF00732">
    <property type="entry name" value="GMC_oxred_N"/>
    <property type="match status" value="1"/>
</dbReference>
<dbReference type="Gene3D" id="3.50.50.60">
    <property type="entry name" value="FAD/NAD(P)-binding domain"/>
    <property type="match status" value="1"/>
</dbReference>
<dbReference type="Pfam" id="PF05199">
    <property type="entry name" value="GMC_oxred_C"/>
    <property type="match status" value="1"/>
</dbReference>
<dbReference type="InterPro" id="IPR007867">
    <property type="entry name" value="GMC_OxRtase_C"/>
</dbReference>
<keyword evidence="7" id="KW-1185">Reference proteome</keyword>
<dbReference type="InterPro" id="IPR036188">
    <property type="entry name" value="FAD/NAD-bd_sf"/>
</dbReference>
<comment type="cofactor">
    <cofactor evidence="2">
        <name>FAD</name>
        <dbReference type="ChEBI" id="CHEBI:57692"/>
    </cofactor>
</comment>
<feature type="chain" id="PRO_5042924201" evidence="3">
    <location>
        <begin position="26"/>
        <end position="633"/>
    </location>
</feature>
<dbReference type="EMBL" id="MU853226">
    <property type="protein sequence ID" value="KAK4124798.1"/>
    <property type="molecule type" value="Genomic_DNA"/>
</dbReference>
<feature type="domain" description="Glucose-methanol-choline oxidoreductase C-terminal" evidence="5">
    <location>
        <begin position="482"/>
        <end position="623"/>
    </location>
</feature>
<keyword evidence="2" id="KW-0274">FAD</keyword>
<evidence type="ECO:0000259" key="5">
    <source>
        <dbReference type="Pfam" id="PF05199"/>
    </source>
</evidence>
<feature type="signal peptide" evidence="3">
    <location>
        <begin position="1"/>
        <end position="25"/>
    </location>
</feature>
<name>A0AAN6U1P3_9PEZI</name>
<dbReference type="GO" id="GO:0050660">
    <property type="term" value="F:flavin adenine dinucleotide binding"/>
    <property type="evidence" value="ECO:0007669"/>
    <property type="project" value="InterPro"/>
</dbReference>
<dbReference type="GO" id="GO:0044550">
    <property type="term" value="P:secondary metabolite biosynthetic process"/>
    <property type="evidence" value="ECO:0007669"/>
    <property type="project" value="TreeGrafter"/>
</dbReference>
<evidence type="ECO:0000256" key="3">
    <source>
        <dbReference type="SAM" id="SignalP"/>
    </source>
</evidence>
<dbReference type="PIRSF" id="PIRSF000137">
    <property type="entry name" value="Alcohol_oxidase"/>
    <property type="match status" value="1"/>
</dbReference>